<organism evidence="1 2">
    <name type="scientific">Sandaracinus amylolyticus</name>
    <dbReference type="NCBI Taxonomy" id="927083"/>
    <lineage>
        <taxon>Bacteria</taxon>
        <taxon>Pseudomonadati</taxon>
        <taxon>Myxococcota</taxon>
        <taxon>Polyangia</taxon>
        <taxon>Polyangiales</taxon>
        <taxon>Sandaracinaceae</taxon>
        <taxon>Sandaracinus</taxon>
    </lineage>
</organism>
<dbReference type="PROSITE" id="PS51257">
    <property type="entry name" value="PROKAR_LIPOPROTEIN"/>
    <property type="match status" value="1"/>
</dbReference>
<reference evidence="1 2" key="1">
    <citation type="submission" date="2015-03" db="EMBL/GenBank/DDBJ databases">
        <title>Genome assembly of Sandaracinus amylolyticus DSM 53668.</title>
        <authorList>
            <person name="Sharma G."/>
            <person name="Subramanian S."/>
        </authorList>
    </citation>
    <scope>NUCLEOTIDE SEQUENCE [LARGE SCALE GENOMIC DNA]</scope>
    <source>
        <strain evidence="1 2">DSM 53668</strain>
    </source>
</reference>
<dbReference type="AlphaFoldDB" id="A0A0F6W800"/>
<sequence length="169" mass="18274">MSNLVPRCFGWTLVALVASTSGGCFTHSPIDDSGRQRARATERAAIACDGLAPELVERTLADAPHLVLHAEAITAFGGRPRRLQTLGVRIRVDNDLGLDARLAERVLSCQSARYAARGESLTARDPLAVAGLVMRVEKADDHIELVLRARDPRDAEEAVRRASALLADR</sequence>
<name>A0A0F6W800_9BACT</name>
<dbReference type="EMBL" id="CP011125">
    <property type="protein sequence ID" value="AKF09755.1"/>
    <property type="molecule type" value="Genomic_DNA"/>
</dbReference>
<protein>
    <recommendedName>
        <fullName evidence="3">Lipoprotein</fullName>
    </recommendedName>
</protein>
<proteinExistence type="predicted"/>
<evidence type="ECO:0000313" key="1">
    <source>
        <dbReference type="EMBL" id="AKF09755.1"/>
    </source>
</evidence>
<dbReference type="Proteomes" id="UP000034883">
    <property type="component" value="Chromosome"/>
</dbReference>
<keyword evidence="2" id="KW-1185">Reference proteome</keyword>
<evidence type="ECO:0008006" key="3">
    <source>
        <dbReference type="Google" id="ProtNLM"/>
    </source>
</evidence>
<evidence type="ECO:0000313" key="2">
    <source>
        <dbReference type="Proteomes" id="UP000034883"/>
    </source>
</evidence>
<accession>A0A0F6W800</accession>
<dbReference type="KEGG" id="samy:DB32_006904"/>
<gene>
    <name evidence="1" type="ORF">DB32_006904</name>
</gene>